<accession>A0A6J5PD43</accession>
<proteinExistence type="predicted"/>
<gene>
    <name evidence="1" type="ORF">UFOVP858_15</name>
</gene>
<sequence length="92" mass="10133">MNDKKRVDELEQLIAMALNMLPMALSKNELAVVIMTIVDWHVGKDSKAGIGVFLTAVVTFAQDRGYRNEDIARILYETAAAAPQSDDGETVH</sequence>
<reference evidence="1" key="1">
    <citation type="submission" date="2020-04" db="EMBL/GenBank/DDBJ databases">
        <authorList>
            <person name="Chiriac C."/>
            <person name="Salcher M."/>
            <person name="Ghai R."/>
            <person name="Kavagutti S V."/>
        </authorList>
    </citation>
    <scope>NUCLEOTIDE SEQUENCE</scope>
</reference>
<protein>
    <submittedName>
        <fullName evidence="1">Uncharacterized protein</fullName>
    </submittedName>
</protein>
<organism evidence="1">
    <name type="scientific">uncultured Caudovirales phage</name>
    <dbReference type="NCBI Taxonomy" id="2100421"/>
    <lineage>
        <taxon>Viruses</taxon>
        <taxon>Duplodnaviria</taxon>
        <taxon>Heunggongvirae</taxon>
        <taxon>Uroviricota</taxon>
        <taxon>Caudoviricetes</taxon>
        <taxon>Peduoviridae</taxon>
        <taxon>Maltschvirus</taxon>
        <taxon>Maltschvirus maltsch</taxon>
    </lineage>
</organism>
<dbReference type="EMBL" id="LR796806">
    <property type="protein sequence ID" value="CAB4167138.1"/>
    <property type="molecule type" value="Genomic_DNA"/>
</dbReference>
<name>A0A6J5PD43_9CAUD</name>
<evidence type="ECO:0000313" key="1">
    <source>
        <dbReference type="EMBL" id="CAB4167138.1"/>
    </source>
</evidence>